<dbReference type="AlphaFoldDB" id="A0A423W3Q8"/>
<evidence type="ECO:0000313" key="3">
    <source>
        <dbReference type="Proteomes" id="UP000284375"/>
    </source>
</evidence>
<reference evidence="2 3" key="1">
    <citation type="submission" date="2015-09" db="EMBL/GenBank/DDBJ databases">
        <title>Host preference determinants of Valsa canker pathogens revealed by comparative genomics.</title>
        <authorList>
            <person name="Yin Z."/>
            <person name="Huang L."/>
        </authorList>
    </citation>
    <scope>NUCLEOTIDE SEQUENCE [LARGE SCALE GENOMIC DNA]</scope>
    <source>
        <strain evidence="2 3">YSFL</strain>
    </source>
</reference>
<sequence>MTLMAGENECGEVGGQANEWKPEKPDDEGVIRAENERMALASKVRAVKEEHNERQVKEWKAEQGQQLMMVLLLFSLNEWQWWVDDG</sequence>
<proteinExistence type="predicted"/>
<name>A0A423W3Q8_CYTCH</name>
<keyword evidence="3" id="KW-1185">Reference proteome</keyword>
<evidence type="ECO:0000256" key="1">
    <source>
        <dbReference type="SAM" id="MobiDB-lite"/>
    </source>
</evidence>
<organism evidence="2 3">
    <name type="scientific">Cytospora chrysosperma</name>
    <name type="common">Cytospora canker fungus</name>
    <name type="synonym">Sphaeria chrysosperma</name>
    <dbReference type="NCBI Taxonomy" id="252740"/>
    <lineage>
        <taxon>Eukaryota</taxon>
        <taxon>Fungi</taxon>
        <taxon>Dikarya</taxon>
        <taxon>Ascomycota</taxon>
        <taxon>Pezizomycotina</taxon>
        <taxon>Sordariomycetes</taxon>
        <taxon>Sordariomycetidae</taxon>
        <taxon>Diaporthales</taxon>
        <taxon>Cytosporaceae</taxon>
        <taxon>Cytospora</taxon>
    </lineage>
</organism>
<dbReference type="Proteomes" id="UP000284375">
    <property type="component" value="Unassembled WGS sequence"/>
</dbReference>
<comment type="caution">
    <text evidence="2">The sequence shown here is derived from an EMBL/GenBank/DDBJ whole genome shotgun (WGS) entry which is preliminary data.</text>
</comment>
<dbReference type="EMBL" id="LJZO01000015">
    <property type="protein sequence ID" value="ROV97959.1"/>
    <property type="molecule type" value="Genomic_DNA"/>
</dbReference>
<gene>
    <name evidence="2" type="ORF">VSDG_04878</name>
</gene>
<evidence type="ECO:0000313" key="2">
    <source>
        <dbReference type="EMBL" id="ROV97959.1"/>
    </source>
</evidence>
<protein>
    <submittedName>
        <fullName evidence="2">Uncharacterized protein</fullName>
    </submittedName>
</protein>
<feature type="region of interest" description="Disordered" evidence="1">
    <location>
        <begin position="1"/>
        <end position="26"/>
    </location>
</feature>
<accession>A0A423W3Q8</accession>